<dbReference type="KEGG" id="rmr:Rmar_2713"/>
<protein>
    <submittedName>
        <fullName evidence="1">Uncharacterized protein</fullName>
    </submittedName>
</protein>
<keyword evidence="2" id="KW-1185">Reference proteome</keyword>
<sequence>MRLAMRRRTITLRRLTRAEAEDYEEAVRDLTLAERIALVWPLTVEAWSLRQRDPETPAFDAQSRLPRHIVRLYRRRR</sequence>
<dbReference type="Proteomes" id="UP000002221">
    <property type="component" value="Chromosome"/>
</dbReference>
<dbReference type="EMBL" id="CP001807">
    <property type="protein sequence ID" value="ACY49584.1"/>
    <property type="molecule type" value="Genomic_DNA"/>
</dbReference>
<dbReference type="AlphaFoldDB" id="D0MGM1"/>
<gene>
    <name evidence="1" type="ordered locus">Rmar_2713</name>
</gene>
<evidence type="ECO:0000313" key="2">
    <source>
        <dbReference type="Proteomes" id="UP000002221"/>
    </source>
</evidence>
<reference evidence="1 2" key="1">
    <citation type="journal article" date="2009" name="Stand. Genomic Sci.">
        <title>Complete genome sequence of Rhodothermus marinus type strain (R-10).</title>
        <authorList>
            <person name="Nolan M."/>
            <person name="Tindall B.J."/>
            <person name="Pomrenke H."/>
            <person name="Lapidus A."/>
            <person name="Copeland A."/>
            <person name="Glavina Del Rio T."/>
            <person name="Lucas S."/>
            <person name="Chen F."/>
            <person name="Tice H."/>
            <person name="Cheng J.F."/>
            <person name="Saunders E."/>
            <person name="Han C."/>
            <person name="Bruce D."/>
            <person name="Goodwin L."/>
            <person name="Chain P."/>
            <person name="Pitluck S."/>
            <person name="Ovchinikova G."/>
            <person name="Pati A."/>
            <person name="Ivanova N."/>
            <person name="Mavromatis K."/>
            <person name="Chen A."/>
            <person name="Palaniappan K."/>
            <person name="Land M."/>
            <person name="Hauser L."/>
            <person name="Chang Y.J."/>
            <person name="Jeffries C.D."/>
            <person name="Brettin T."/>
            <person name="Goker M."/>
            <person name="Bristow J."/>
            <person name="Eisen J.A."/>
            <person name="Markowitz V."/>
            <person name="Hugenholtz P."/>
            <person name="Kyrpides N.C."/>
            <person name="Klenk H.P."/>
            <person name="Detter J.C."/>
        </authorList>
    </citation>
    <scope>NUCLEOTIDE SEQUENCE [LARGE SCALE GENOMIC DNA]</scope>
    <source>
        <strain evidence="2">ATCC 43812 / DSM 4252 / R-10</strain>
    </source>
</reference>
<dbReference type="HOGENOM" id="CLU_2635706_0_0_10"/>
<organism evidence="1 2">
    <name type="scientific">Rhodothermus marinus (strain ATCC 43812 / DSM 4252 / R-10)</name>
    <name type="common">Rhodothermus obamensis</name>
    <dbReference type="NCBI Taxonomy" id="518766"/>
    <lineage>
        <taxon>Bacteria</taxon>
        <taxon>Pseudomonadati</taxon>
        <taxon>Rhodothermota</taxon>
        <taxon>Rhodothermia</taxon>
        <taxon>Rhodothermales</taxon>
        <taxon>Rhodothermaceae</taxon>
        <taxon>Rhodothermus</taxon>
    </lineage>
</organism>
<name>D0MGM1_RHOM4</name>
<dbReference type="RefSeq" id="WP_012845194.1">
    <property type="nucleotide sequence ID" value="NC_013501.1"/>
</dbReference>
<evidence type="ECO:0000313" key="1">
    <source>
        <dbReference type="EMBL" id="ACY49584.1"/>
    </source>
</evidence>
<proteinExistence type="predicted"/>
<accession>D0MGM1</accession>